<dbReference type="RefSeq" id="WP_071137979.1">
    <property type="nucleotide sequence ID" value="NZ_DUQN01000085.1"/>
</dbReference>
<accession>A0A1G4GB67</accession>
<dbReference type="AlphaFoldDB" id="A0A1G4GB67"/>
<dbReference type="GO" id="GO:0005886">
    <property type="term" value="C:plasma membrane"/>
    <property type="evidence" value="ECO:0007669"/>
    <property type="project" value="UniProtKB-SubCell"/>
</dbReference>
<dbReference type="PANTHER" id="PTHR39087:SF2">
    <property type="entry name" value="UPF0104 MEMBRANE PROTEIN MJ1595"/>
    <property type="match status" value="1"/>
</dbReference>
<evidence type="ECO:0000256" key="3">
    <source>
        <dbReference type="ARBA" id="ARBA00022692"/>
    </source>
</evidence>
<dbReference type="EMBL" id="LT608328">
    <property type="protein sequence ID" value="SCM59745.1"/>
    <property type="molecule type" value="Genomic_DNA"/>
</dbReference>
<feature type="transmembrane region" description="Helical" evidence="6">
    <location>
        <begin position="121"/>
        <end position="147"/>
    </location>
</feature>
<reference evidence="7 8" key="1">
    <citation type="submission" date="2016-08" db="EMBL/GenBank/DDBJ databases">
        <authorList>
            <person name="Seilhamer J.J."/>
        </authorList>
    </citation>
    <scope>NUCLEOTIDE SEQUENCE [LARGE SCALE GENOMIC DNA]</scope>
    <source>
        <strain evidence="7">ING2-E5A</strain>
    </source>
</reference>
<keyword evidence="8" id="KW-1185">Reference proteome</keyword>
<evidence type="ECO:0000256" key="6">
    <source>
        <dbReference type="SAM" id="Phobius"/>
    </source>
</evidence>
<feature type="transmembrane region" description="Helical" evidence="6">
    <location>
        <begin position="6"/>
        <end position="28"/>
    </location>
</feature>
<comment type="subcellular location">
    <subcellularLocation>
        <location evidence="1">Cell membrane</location>
        <topology evidence="1">Multi-pass membrane protein</topology>
    </subcellularLocation>
</comment>
<evidence type="ECO:0000313" key="7">
    <source>
        <dbReference type="EMBL" id="SCM59745.1"/>
    </source>
</evidence>
<feature type="transmembrane region" description="Helical" evidence="6">
    <location>
        <begin position="40"/>
        <end position="64"/>
    </location>
</feature>
<dbReference type="KEGG" id="pmuc:ING2E5A_2951"/>
<dbReference type="Pfam" id="PF03706">
    <property type="entry name" value="LPG_synthase_TM"/>
    <property type="match status" value="1"/>
</dbReference>
<dbReference type="InterPro" id="IPR022791">
    <property type="entry name" value="L-PG_synthase/AglD"/>
</dbReference>
<keyword evidence="2" id="KW-1003">Cell membrane</keyword>
<keyword evidence="3 6" id="KW-0812">Transmembrane</keyword>
<evidence type="ECO:0000256" key="5">
    <source>
        <dbReference type="ARBA" id="ARBA00023136"/>
    </source>
</evidence>
<evidence type="ECO:0000313" key="8">
    <source>
        <dbReference type="Proteomes" id="UP000178485"/>
    </source>
</evidence>
<protein>
    <submittedName>
        <fullName evidence="7">Uncharacterized protein</fullName>
    </submittedName>
</protein>
<feature type="transmembrane region" description="Helical" evidence="6">
    <location>
        <begin position="289"/>
        <end position="308"/>
    </location>
</feature>
<feature type="transmembrane region" description="Helical" evidence="6">
    <location>
        <begin position="84"/>
        <end position="100"/>
    </location>
</feature>
<name>A0A1G4GB67_9BACT</name>
<proteinExistence type="predicted"/>
<evidence type="ECO:0000256" key="4">
    <source>
        <dbReference type="ARBA" id="ARBA00022989"/>
    </source>
</evidence>
<dbReference type="STRING" id="1642646.ING2E5A_2951"/>
<dbReference type="PANTHER" id="PTHR39087">
    <property type="entry name" value="UPF0104 MEMBRANE PROTEIN MJ1595"/>
    <property type="match status" value="1"/>
</dbReference>
<dbReference type="Proteomes" id="UP000178485">
    <property type="component" value="Chromosome i"/>
</dbReference>
<keyword evidence="4 6" id="KW-1133">Transmembrane helix</keyword>
<keyword evidence="5 6" id="KW-0472">Membrane</keyword>
<sequence length="330" mass="37442">MSKTKIATNLFFLLGFIILGFMVYRTGIDVIWRNIKLTNWWFVAIIGIWAVVYFINALAFHTIIRDGSQEARSIGFLRTLKLTISGYAINLITPFGLMGGEPYKIIELQPALGIQKATSTVLLYMMMHFVSHFIFWMISIPLLFLIVPNVGPSVRIILAIAGIASLLLLWWSFTVYSKGFVSKALSFAGKLPFAGKRVKAYKQKHLEKIEQMDFLIANLYKNRKRDFFTSLLLELASRFVLCTEIIFMMHAIRFPVNFSQSVIVESIQSMVGNLFFFMPMQLGAREGGFILVFGILSLPAAHAVYVSLCIRIREICWTLLGLGLIQVGKR</sequence>
<evidence type="ECO:0000256" key="2">
    <source>
        <dbReference type="ARBA" id="ARBA00022475"/>
    </source>
</evidence>
<organism evidence="7 8">
    <name type="scientific">Petrimonas mucosa</name>
    <dbReference type="NCBI Taxonomy" id="1642646"/>
    <lineage>
        <taxon>Bacteria</taxon>
        <taxon>Pseudomonadati</taxon>
        <taxon>Bacteroidota</taxon>
        <taxon>Bacteroidia</taxon>
        <taxon>Bacteroidales</taxon>
        <taxon>Dysgonomonadaceae</taxon>
        <taxon>Petrimonas</taxon>
    </lineage>
</organism>
<feature type="transmembrane region" description="Helical" evidence="6">
    <location>
        <begin position="153"/>
        <end position="173"/>
    </location>
</feature>
<evidence type="ECO:0000256" key="1">
    <source>
        <dbReference type="ARBA" id="ARBA00004651"/>
    </source>
</evidence>
<gene>
    <name evidence="7" type="ORF">ING2E5A_2951</name>
</gene>